<comment type="caution">
    <text evidence="1">The sequence shown here is derived from an EMBL/GenBank/DDBJ whole genome shotgun (WGS) entry which is preliminary data.</text>
</comment>
<accession>A0A426WW03</accession>
<evidence type="ECO:0000313" key="1">
    <source>
        <dbReference type="EMBL" id="RRT31450.1"/>
    </source>
</evidence>
<feature type="non-terminal residue" evidence="1">
    <location>
        <position position="1"/>
    </location>
</feature>
<dbReference type="AlphaFoldDB" id="A0A426WW03"/>
<sequence length="76" mass="8724">YGWFTCRPGRFTRCQPLADARILWYRQFTRHLGGLPPKPAGRRPYSMVRAIEQSFTDDLPAGYSGKVVPSTFLYPT</sequence>
<name>A0A426WW03_ENSVE</name>
<dbReference type="Proteomes" id="UP000287651">
    <property type="component" value="Unassembled WGS sequence"/>
</dbReference>
<proteinExistence type="predicted"/>
<reference evidence="1 2" key="1">
    <citation type="journal article" date="2014" name="Agronomy (Basel)">
        <title>A Draft Genome Sequence for Ensete ventricosum, the Drought-Tolerant Tree Against Hunger.</title>
        <authorList>
            <person name="Harrison J."/>
            <person name="Moore K.A."/>
            <person name="Paszkiewicz K."/>
            <person name="Jones T."/>
            <person name="Grant M."/>
            <person name="Ambacheew D."/>
            <person name="Muzemil S."/>
            <person name="Studholme D.J."/>
        </authorList>
    </citation>
    <scope>NUCLEOTIDE SEQUENCE [LARGE SCALE GENOMIC DNA]</scope>
</reference>
<evidence type="ECO:0000313" key="2">
    <source>
        <dbReference type="Proteomes" id="UP000287651"/>
    </source>
</evidence>
<protein>
    <submittedName>
        <fullName evidence="1">Uncharacterized protein</fullName>
    </submittedName>
</protein>
<organism evidence="1 2">
    <name type="scientific">Ensete ventricosum</name>
    <name type="common">Abyssinian banana</name>
    <name type="synonym">Musa ensete</name>
    <dbReference type="NCBI Taxonomy" id="4639"/>
    <lineage>
        <taxon>Eukaryota</taxon>
        <taxon>Viridiplantae</taxon>
        <taxon>Streptophyta</taxon>
        <taxon>Embryophyta</taxon>
        <taxon>Tracheophyta</taxon>
        <taxon>Spermatophyta</taxon>
        <taxon>Magnoliopsida</taxon>
        <taxon>Liliopsida</taxon>
        <taxon>Zingiberales</taxon>
        <taxon>Musaceae</taxon>
        <taxon>Ensete</taxon>
    </lineage>
</organism>
<dbReference type="EMBL" id="AMZH03039627">
    <property type="protein sequence ID" value="RRT31450.1"/>
    <property type="molecule type" value="Genomic_DNA"/>
</dbReference>
<gene>
    <name evidence="1" type="ORF">B296_00059142</name>
</gene>